<keyword evidence="5 9" id="KW-0441">Lipid A biosynthesis</keyword>
<dbReference type="Gene3D" id="3.10.129.10">
    <property type="entry name" value="Hotdog Thioesterase"/>
    <property type="match status" value="1"/>
</dbReference>
<keyword evidence="6 9" id="KW-0443">Lipid metabolism</keyword>
<dbReference type="GO" id="GO:0006633">
    <property type="term" value="P:fatty acid biosynthetic process"/>
    <property type="evidence" value="ECO:0007669"/>
    <property type="project" value="UniProtKB-UniRule"/>
</dbReference>
<dbReference type="EC" id="4.2.1.59" evidence="9"/>
<dbReference type="InterPro" id="IPR029069">
    <property type="entry name" value="HotDog_dom_sf"/>
</dbReference>
<dbReference type="InterPro" id="IPR013114">
    <property type="entry name" value="FabA_FabZ"/>
</dbReference>
<organism evidence="10 11">
    <name type="scientific">Sneathiella chungangensis</name>
    <dbReference type="NCBI Taxonomy" id="1418234"/>
    <lineage>
        <taxon>Bacteria</taxon>
        <taxon>Pseudomonadati</taxon>
        <taxon>Pseudomonadota</taxon>
        <taxon>Alphaproteobacteria</taxon>
        <taxon>Sneathiellales</taxon>
        <taxon>Sneathiellaceae</taxon>
        <taxon>Sneathiella</taxon>
    </lineage>
</organism>
<reference evidence="10 11" key="1">
    <citation type="journal article" date="2014" name="Int. J. Syst. Evol. Microbiol.">
        <title>Sneathiella chungangensis sp. nov., isolated from a marine sand, and emended description of the genus Sneathiella.</title>
        <authorList>
            <person name="Siamphan C."/>
            <person name="Kim H."/>
            <person name="Lee J.S."/>
            <person name="Kim W."/>
        </authorList>
    </citation>
    <scope>NUCLEOTIDE SEQUENCE [LARGE SCALE GENOMIC DNA]</scope>
    <source>
        <strain evidence="10 11">KCTC 32476</strain>
    </source>
</reference>
<evidence type="ECO:0000256" key="1">
    <source>
        <dbReference type="ARBA" id="ARBA00004496"/>
    </source>
</evidence>
<dbReference type="Proteomes" id="UP000445696">
    <property type="component" value="Unassembled WGS sequence"/>
</dbReference>
<dbReference type="Pfam" id="PF07977">
    <property type="entry name" value="FabA"/>
    <property type="match status" value="1"/>
</dbReference>
<dbReference type="NCBIfam" id="NF000582">
    <property type="entry name" value="PRK00006.1"/>
    <property type="match status" value="1"/>
</dbReference>
<dbReference type="SUPFAM" id="SSF54637">
    <property type="entry name" value="Thioesterase/thiol ester dehydrase-isomerase"/>
    <property type="match status" value="1"/>
</dbReference>
<dbReference type="GO" id="GO:0009245">
    <property type="term" value="P:lipid A biosynthetic process"/>
    <property type="evidence" value="ECO:0007669"/>
    <property type="project" value="UniProtKB-UniRule"/>
</dbReference>
<comment type="function">
    <text evidence="8 9">Involved in unsaturated fatty acids biosynthesis. Catalyzes the dehydration of short chain beta-hydroxyacyl-ACPs and long chain saturated and unsaturated beta-hydroxyacyl-ACPs.</text>
</comment>
<comment type="subcellular location">
    <subcellularLocation>
        <location evidence="1 9">Cytoplasm</location>
    </subcellularLocation>
</comment>
<evidence type="ECO:0000256" key="8">
    <source>
        <dbReference type="ARBA" id="ARBA00025049"/>
    </source>
</evidence>
<evidence type="ECO:0000313" key="11">
    <source>
        <dbReference type="Proteomes" id="UP000445696"/>
    </source>
</evidence>
<gene>
    <name evidence="9 10" type="primary">fabZ</name>
    <name evidence="10" type="ORF">GQF03_01395</name>
</gene>
<evidence type="ECO:0000256" key="7">
    <source>
        <dbReference type="ARBA" id="ARBA00023239"/>
    </source>
</evidence>
<dbReference type="EMBL" id="WTVA01000001">
    <property type="protein sequence ID" value="MZR20981.1"/>
    <property type="molecule type" value="Genomic_DNA"/>
</dbReference>
<name>A0A845MAW8_9PROT</name>
<evidence type="ECO:0000256" key="5">
    <source>
        <dbReference type="ARBA" id="ARBA00022556"/>
    </source>
</evidence>
<keyword evidence="7 9" id="KW-0456">Lyase</keyword>
<dbReference type="GO" id="GO:0019171">
    <property type="term" value="F:(3R)-hydroxyacyl-[acyl-carrier-protein] dehydratase activity"/>
    <property type="evidence" value="ECO:0007669"/>
    <property type="project" value="UniProtKB-EC"/>
</dbReference>
<comment type="caution">
    <text evidence="10">The sequence shown here is derived from an EMBL/GenBank/DDBJ whole genome shotgun (WGS) entry which is preliminary data.</text>
</comment>
<evidence type="ECO:0000313" key="10">
    <source>
        <dbReference type="EMBL" id="MZR20981.1"/>
    </source>
</evidence>
<dbReference type="AlphaFoldDB" id="A0A845MAW8"/>
<dbReference type="NCBIfam" id="TIGR01750">
    <property type="entry name" value="fabZ"/>
    <property type="match status" value="1"/>
</dbReference>
<proteinExistence type="inferred from homology"/>
<keyword evidence="11" id="KW-1185">Reference proteome</keyword>
<keyword evidence="4 9" id="KW-0444">Lipid biosynthesis</keyword>
<sequence length="154" mass="16848">MTENRSTDTAEALDILNILDMIPHRYPLLLVDRLVDIVPGVSATGIKNVTMNEPQFQGHFPGRPIMPGVMIVESMAQTAGVLVIKTLGAESQGKHVLFMSIDNARFRKPVTPGDTMHVHVEVKQNRGAVWRFGGVVKVDGKKVAEADFSAMIVD</sequence>
<dbReference type="RefSeq" id="WP_161337397.1">
    <property type="nucleotide sequence ID" value="NZ_JBHSDG010000002.1"/>
</dbReference>
<evidence type="ECO:0000256" key="9">
    <source>
        <dbReference type="HAMAP-Rule" id="MF_00406"/>
    </source>
</evidence>
<evidence type="ECO:0000256" key="3">
    <source>
        <dbReference type="ARBA" id="ARBA00022490"/>
    </source>
</evidence>
<evidence type="ECO:0000256" key="2">
    <source>
        <dbReference type="ARBA" id="ARBA00009174"/>
    </source>
</evidence>
<dbReference type="PANTHER" id="PTHR30272:SF1">
    <property type="entry name" value="3-HYDROXYACYL-[ACYL-CARRIER-PROTEIN] DEHYDRATASE"/>
    <property type="match status" value="1"/>
</dbReference>
<dbReference type="GO" id="GO:0016020">
    <property type="term" value="C:membrane"/>
    <property type="evidence" value="ECO:0007669"/>
    <property type="project" value="GOC"/>
</dbReference>
<dbReference type="HAMAP" id="MF_00406">
    <property type="entry name" value="FabZ"/>
    <property type="match status" value="1"/>
</dbReference>
<dbReference type="GO" id="GO:0005737">
    <property type="term" value="C:cytoplasm"/>
    <property type="evidence" value="ECO:0007669"/>
    <property type="project" value="UniProtKB-SubCell"/>
</dbReference>
<evidence type="ECO:0000256" key="6">
    <source>
        <dbReference type="ARBA" id="ARBA00023098"/>
    </source>
</evidence>
<dbReference type="InterPro" id="IPR010084">
    <property type="entry name" value="FabZ"/>
</dbReference>
<dbReference type="FunFam" id="3.10.129.10:FF:000001">
    <property type="entry name" value="3-hydroxyacyl-[acyl-carrier-protein] dehydratase FabZ"/>
    <property type="match status" value="1"/>
</dbReference>
<evidence type="ECO:0000256" key="4">
    <source>
        <dbReference type="ARBA" id="ARBA00022516"/>
    </source>
</evidence>
<keyword evidence="3 9" id="KW-0963">Cytoplasm</keyword>
<dbReference type="CDD" id="cd01288">
    <property type="entry name" value="FabZ"/>
    <property type="match status" value="1"/>
</dbReference>
<comment type="similarity">
    <text evidence="2 9">Belongs to the thioester dehydratase family. FabZ subfamily.</text>
</comment>
<accession>A0A845MAW8</accession>
<feature type="active site" evidence="9">
    <location>
        <position position="59"/>
    </location>
</feature>
<dbReference type="PANTHER" id="PTHR30272">
    <property type="entry name" value="3-HYDROXYACYL-[ACYL-CARRIER-PROTEIN] DEHYDRATASE"/>
    <property type="match status" value="1"/>
</dbReference>
<comment type="catalytic activity">
    <reaction evidence="9">
        <text>a (3R)-hydroxyacyl-[ACP] = a (2E)-enoyl-[ACP] + H2O</text>
        <dbReference type="Rhea" id="RHEA:13097"/>
        <dbReference type="Rhea" id="RHEA-COMP:9925"/>
        <dbReference type="Rhea" id="RHEA-COMP:9945"/>
        <dbReference type="ChEBI" id="CHEBI:15377"/>
        <dbReference type="ChEBI" id="CHEBI:78784"/>
        <dbReference type="ChEBI" id="CHEBI:78827"/>
        <dbReference type="EC" id="4.2.1.59"/>
    </reaction>
</comment>
<protein>
    <recommendedName>
        <fullName evidence="9">3-hydroxyacyl-[acyl-carrier-protein] dehydratase FabZ</fullName>
        <ecNumber evidence="9">4.2.1.59</ecNumber>
    </recommendedName>
    <alternativeName>
        <fullName evidence="9">(3R)-hydroxymyristoyl-[acyl-carrier-protein] dehydratase</fullName>
        <shortName evidence="9">(3R)-hydroxymyristoyl-ACP dehydrase</shortName>
    </alternativeName>
    <alternativeName>
        <fullName evidence="9">Beta-hydroxyacyl-ACP dehydratase</fullName>
    </alternativeName>
</protein>
<dbReference type="OrthoDB" id="9772788at2"/>